<feature type="region of interest" description="Disordered" evidence="3">
    <location>
        <begin position="969"/>
        <end position="990"/>
    </location>
</feature>
<dbReference type="InterPro" id="IPR004871">
    <property type="entry name" value="RSE1/DDB1/CPSF1_C"/>
</dbReference>
<evidence type="ECO:0000256" key="1">
    <source>
        <dbReference type="ARBA" id="ARBA00004123"/>
    </source>
</evidence>
<dbReference type="Pfam" id="PF10433">
    <property type="entry name" value="Beta-prop_RSE1_1st"/>
    <property type="match status" value="1"/>
</dbReference>
<gene>
    <name evidence="7" type="ORF">PPROV_000679200</name>
</gene>
<evidence type="ECO:0000313" key="7">
    <source>
        <dbReference type="EMBL" id="GHP08050.1"/>
    </source>
</evidence>
<feature type="domain" description="RSE1/DDB1/CPSF1 C-terminal" evidence="4">
    <location>
        <begin position="934"/>
        <end position="1143"/>
    </location>
</feature>
<evidence type="ECO:0000256" key="3">
    <source>
        <dbReference type="SAM" id="MobiDB-lite"/>
    </source>
</evidence>
<dbReference type="InterPro" id="IPR058543">
    <property type="entry name" value="Beta-prop_RSE1/DDB1/CPSF1_2nd"/>
</dbReference>
<dbReference type="InterPro" id="IPR018846">
    <property type="entry name" value="Beta-prop_RSE1/DDB1/CPSF1_1st"/>
</dbReference>
<dbReference type="InterPro" id="IPR015943">
    <property type="entry name" value="WD40/YVTN_repeat-like_dom_sf"/>
</dbReference>
<comment type="caution">
    <text evidence="7">The sequence shown here is derived from an EMBL/GenBank/DDBJ whole genome shotgun (WGS) entry which is preliminary data.</text>
</comment>
<dbReference type="PANTHER" id="PTHR10644">
    <property type="entry name" value="DNA REPAIR/RNA PROCESSING CPSF FAMILY"/>
    <property type="match status" value="1"/>
</dbReference>
<proteinExistence type="predicted"/>
<dbReference type="Pfam" id="PF03178">
    <property type="entry name" value="CPSF_A"/>
    <property type="match status" value="2"/>
</dbReference>
<accession>A0A830HQJ0</accession>
<evidence type="ECO:0000259" key="4">
    <source>
        <dbReference type="Pfam" id="PF03178"/>
    </source>
</evidence>
<protein>
    <submittedName>
        <fullName evidence="7">DNA damage-binding protein 1a</fullName>
    </submittedName>
</protein>
<dbReference type="Pfam" id="PF23726">
    <property type="entry name" value="Beta-prop_RSE1_2nd"/>
    <property type="match status" value="1"/>
</dbReference>
<feature type="domain" description="RSE1/DDB1/CPSF1 second beta-propeller" evidence="6">
    <location>
        <begin position="454"/>
        <end position="856"/>
    </location>
</feature>
<dbReference type="GO" id="GO:0005634">
    <property type="term" value="C:nucleus"/>
    <property type="evidence" value="ECO:0007669"/>
    <property type="project" value="UniProtKB-SubCell"/>
</dbReference>
<sequence>MFSYVATASRPSAVTHCVRARFTSPQGWDLILAKNTRLEVLSLTTEGLKPVLDVPIRGRIASLDVIRTSSTSAAAGGTSSQATACPDVVLVITERYRFALLGYDAQAQQIITLASGDVGDDVGRPADCGPLCCVDADLKCIVMHLYDGQLKVMPVVRQPPPVSSSASTATAPAWAAKLPFRVASPAFNVRIEELDLVDMVLLHGYSSPTMAVLYEDSKKNRHVRTYQILVDTQDISDGPWRHTMYDPDAAILVALPVPKNTGGARRGGDGCLVIGATTVQYVSGTEAASVRMRPSYIMCVAPIDDDGSRHLMCDAYGMLSLITVTRDAGSGNVTKLSIDALGNCTQANMIAYLDRGIVFCGSACEDHQLVQLHSTPVSVDAEGRRVGANADDSHVPMETRESFVEVLETFPNLGPIQDLCVVDRDGQGQGQVVTCSGVMAGGSLRIVRNGVGLQTMACVDLPGIRNMWSLRRGGGGTGAAAMETEDGASAGDSVLVVSFVGETRVLSVDDDGALGELDVDDIPGLDLESQTLHCGCIGRVEQSTAPLLWIMVTASACRLLNAATGELVATYNAEGTAQINVASHNASGQVVLGMGGGKLVVLHASATGWTVHKSCVFGAEIASVDISRRPPPRQVARRIARGSAAPGGSTLHAPELAAPYFVAGLWNREVHVRSAADPEQSLAMHALDVPPHVLPRDVLCCTLGMEEGAAVTGGDMGGASHDSASRLFCALGDGRLASWAVTETWLPESSAASAGSDLSCVALSDFKAVALGTQPLKLRAFRAKGSTHVFASSDRPAIVHASGRSAGGSGGSGAVEHAKLLYSAVNVKDVSCACPFHVPGVLEDGICLSNEGQLTLGHVDEVRKLHIRRVPLGEQPRRIAHDLANRRFLVLTVKQEKTAPAAAGGGPSIAAAAGNENLDERADQPDMFYESESSHVLLFDEARFEILARYTLEPAEMVQCCCVTKFPSSGPPVPVEPPSEASGSSSATPFAGDGATMATMATDAPSEAMTTYYCVGTTYMNGNEHVAKRGRILLFTAVSDASGGTRLELRAVGRVKGAVYTLEPFCGGLLAGVNARLQLFQWVPRLDSNALGSSGASDKAPRGFDGDLRMLATQHGFITVLSTWTDGDRVLVGDMMKSISLVQLVNVKGANGSGASAAAADAGGGGGGGGTGAGAGAGAGGGAGAGAGAAPSSTRLVNEHAWVSEQSDVAMREVCRDYGSMWTTASATLDSRHYLACENMYNLYTCRRDPNAVTDDERRRLEFVGGFHLGEHVNRFREGSLVMRASAASSGSISSLTPKLVFGCVSGMLGVVASVNHDEFAVLSRLQAAAIKVLQGVGDMPYNPWRKFVTSSRADECRNFIDGDVVESILDMSRDDAERVWAEATAMYGRNGGGEAAAPAAASVGGASMELPTVLSSASAMLKYVEEVSRLCH</sequence>
<keyword evidence="2" id="KW-0539">Nucleus</keyword>
<keyword evidence="8" id="KW-1185">Reference proteome</keyword>
<dbReference type="InterPro" id="IPR050358">
    <property type="entry name" value="RSE1/DDB1/CFT1"/>
</dbReference>
<evidence type="ECO:0000313" key="8">
    <source>
        <dbReference type="Proteomes" id="UP000660262"/>
    </source>
</evidence>
<feature type="compositionally biased region" description="Low complexity" evidence="3">
    <location>
        <begin position="978"/>
        <end position="990"/>
    </location>
</feature>
<reference evidence="7" key="1">
    <citation type="submission" date="2020-10" db="EMBL/GenBank/DDBJ databases">
        <title>Unveiling of a novel bifunctional photoreceptor, Dualchrome1, isolated from a cosmopolitan green alga.</title>
        <authorList>
            <person name="Suzuki S."/>
            <person name="Kawachi M."/>
        </authorList>
    </citation>
    <scope>NUCLEOTIDE SEQUENCE</scope>
    <source>
        <strain evidence="7">NIES 2893</strain>
    </source>
</reference>
<dbReference type="Proteomes" id="UP000660262">
    <property type="component" value="Unassembled WGS sequence"/>
</dbReference>
<feature type="domain" description="RSE1/DDB1/CPSF1 C-terminal" evidence="4">
    <location>
        <begin position="1210"/>
        <end position="1371"/>
    </location>
</feature>
<dbReference type="Gene3D" id="1.10.150.910">
    <property type="match status" value="1"/>
</dbReference>
<evidence type="ECO:0000256" key="2">
    <source>
        <dbReference type="ARBA" id="ARBA00023242"/>
    </source>
</evidence>
<dbReference type="Gene3D" id="2.130.10.10">
    <property type="entry name" value="YVTN repeat-like/Quinoprotein amine dehydrogenase"/>
    <property type="match status" value="2"/>
</dbReference>
<name>A0A830HQJ0_9CHLO</name>
<comment type="subcellular location">
    <subcellularLocation>
        <location evidence="1">Nucleus</location>
    </subcellularLocation>
</comment>
<evidence type="ECO:0000259" key="5">
    <source>
        <dbReference type="Pfam" id="PF10433"/>
    </source>
</evidence>
<evidence type="ECO:0000259" key="6">
    <source>
        <dbReference type="Pfam" id="PF23726"/>
    </source>
</evidence>
<dbReference type="EMBL" id="BNJQ01000019">
    <property type="protein sequence ID" value="GHP08050.1"/>
    <property type="molecule type" value="Genomic_DNA"/>
</dbReference>
<feature type="domain" description="RSE1/DDB1/CPSF1 first beta-propeller" evidence="5">
    <location>
        <begin position="13"/>
        <end position="410"/>
    </location>
</feature>
<organism evidence="7 8">
    <name type="scientific">Pycnococcus provasolii</name>
    <dbReference type="NCBI Taxonomy" id="41880"/>
    <lineage>
        <taxon>Eukaryota</taxon>
        <taxon>Viridiplantae</taxon>
        <taxon>Chlorophyta</taxon>
        <taxon>Pseudoscourfieldiophyceae</taxon>
        <taxon>Pseudoscourfieldiales</taxon>
        <taxon>Pycnococcaceae</taxon>
        <taxon>Pycnococcus</taxon>
    </lineage>
</organism>
<dbReference type="GO" id="GO:0003676">
    <property type="term" value="F:nucleic acid binding"/>
    <property type="evidence" value="ECO:0007669"/>
    <property type="project" value="InterPro"/>
</dbReference>
<dbReference type="OrthoDB" id="433457at2759"/>